<reference evidence="6 7" key="1">
    <citation type="submission" date="2024-03" db="EMBL/GenBank/DDBJ databases">
        <title>A high-quality draft genome sequence of Diaporthe vaccinii, a causative agent of upright dieback and viscid rot disease in cranberry plants.</title>
        <authorList>
            <person name="Sarrasin M."/>
            <person name="Lang B.F."/>
            <person name="Burger G."/>
        </authorList>
    </citation>
    <scope>NUCLEOTIDE SEQUENCE [LARGE SCALE GENOMIC DNA]</scope>
    <source>
        <strain evidence="6 7">IS7</strain>
    </source>
</reference>
<evidence type="ECO:0000256" key="4">
    <source>
        <dbReference type="SAM" id="MobiDB-lite"/>
    </source>
</evidence>
<dbReference type="PANTHER" id="PTHR47429">
    <property type="entry name" value="PROTEIN TWIN LOV 1"/>
    <property type="match status" value="1"/>
</dbReference>
<comment type="caution">
    <text evidence="6">The sequence shown here is derived from an EMBL/GenBank/DDBJ whole genome shotgun (WGS) entry which is preliminary data.</text>
</comment>
<dbReference type="NCBIfam" id="TIGR00229">
    <property type="entry name" value="sensory_box"/>
    <property type="match status" value="1"/>
</dbReference>
<dbReference type="SUPFAM" id="SSF55785">
    <property type="entry name" value="PYP-like sensor domain (PAS domain)"/>
    <property type="match status" value="1"/>
</dbReference>
<sequence length="633" mass="71055">MSLLNKILAGKYDFMAHHRKTSDHEQLGGNAFRPEMKSPPPTELALPALQAAIIERPDGLEPLCEEEVEPGSFDLVLPENGEDTGLYSLEERSEFLFSSEHLRILFGDFTLYQRFATFMSTHRPKSVPLLVYYLDTVKALAAFKYANAISEALEPLDAYDFTRDNASAPKTVNECLERKAIAAFDVLAHEDLPAFITNVWMQFVEVSIRRRIVGSMPAHLKDMSEGLAETFCLTDPSRRDNPIIFASEVTDVPSPNAEFHRTTQYGTKYVIGRNCRFLQGPKTSPFSVRRIREKLEAGKEHYETFLNYRRDGSPFMNLLMCSPLMDSKGNVRYFLGAQVDVSGLAKECAGLDYLKPYFESQYEGDNDEQIEDRTAESQEERDVEQEAKDEFQKLSEMFNLRELNTVRKHGGAMYRALQCQEQTNASSWPKERVVIVSDSDGGGSGDGDGGEKSSPDAITSPPGPYKAPWAAQDEANLPLRSRPSTPSSLNRGGHMPGAYKNYLLVRPYPTLRILFASPSLHIPGILQSNLMERIGGSGRVRDQVQQALAEGRRVTAKIRWISSPRRNVEYTRPRWIHATPLLGSNGAVGVWMVIIVDEEDEEVGTKSIKQQRKQRRFGLSAPPLEIDTSRGTT</sequence>
<evidence type="ECO:0000256" key="2">
    <source>
        <dbReference type="ARBA" id="ARBA00022643"/>
    </source>
</evidence>
<gene>
    <name evidence="6" type="ORF">FJTKL_06965</name>
</gene>
<dbReference type="Gene3D" id="3.30.450.20">
    <property type="entry name" value="PAS domain"/>
    <property type="match status" value="1"/>
</dbReference>
<feature type="region of interest" description="Disordered" evidence="4">
    <location>
        <begin position="606"/>
        <end position="633"/>
    </location>
</feature>
<protein>
    <recommendedName>
        <fullName evidence="5">PAC domain-containing protein</fullName>
    </recommendedName>
</protein>
<evidence type="ECO:0000313" key="6">
    <source>
        <dbReference type="EMBL" id="KAL2272291.1"/>
    </source>
</evidence>
<dbReference type="Proteomes" id="UP001600888">
    <property type="component" value="Unassembled WGS sequence"/>
</dbReference>
<dbReference type="Pfam" id="PF13426">
    <property type="entry name" value="PAS_9"/>
    <property type="match status" value="1"/>
</dbReference>
<feature type="domain" description="PAC" evidence="5">
    <location>
        <begin position="300"/>
        <end position="353"/>
    </location>
</feature>
<proteinExistence type="predicted"/>
<dbReference type="EMBL" id="JBAWTH010000255">
    <property type="protein sequence ID" value="KAL2272291.1"/>
    <property type="molecule type" value="Genomic_DNA"/>
</dbReference>
<organism evidence="6 7">
    <name type="scientific">Diaporthe vaccinii</name>
    <dbReference type="NCBI Taxonomy" id="105482"/>
    <lineage>
        <taxon>Eukaryota</taxon>
        <taxon>Fungi</taxon>
        <taxon>Dikarya</taxon>
        <taxon>Ascomycota</taxon>
        <taxon>Pezizomycotina</taxon>
        <taxon>Sordariomycetes</taxon>
        <taxon>Sordariomycetidae</taxon>
        <taxon>Diaporthales</taxon>
        <taxon>Diaporthaceae</taxon>
        <taxon>Diaporthe</taxon>
        <taxon>Diaporthe eres species complex</taxon>
    </lineage>
</organism>
<keyword evidence="1" id="KW-0285">Flavoprotein</keyword>
<evidence type="ECO:0000256" key="3">
    <source>
        <dbReference type="ARBA" id="ARBA00022991"/>
    </source>
</evidence>
<dbReference type="InterPro" id="IPR035965">
    <property type="entry name" value="PAS-like_dom_sf"/>
</dbReference>
<dbReference type="PANTHER" id="PTHR47429:SF9">
    <property type="entry name" value="PAS DOMAIN-CONTAINING PROTEIN"/>
    <property type="match status" value="1"/>
</dbReference>
<keyword evidence="2" id="KW-0288">FMN</keyword>
<feature type="region of interest" description="Disordered" evidence="4">
    <location>
        <begin position="436"/>
        <end position="469"/>
    </location>
</feature>
<feature type="region of interest" description="Disordered" evidence="4">
    <location>
        <begin position="362"/>
        <end position="388"/>
    </location>
</feature>
<dbReference type="InterPro" id="IPR000014">
    <property type="entry name" value="PAS"/>
</dbReference>
<accession>A0ABR4DQ18</accession>
<feature type="compositionally biased region" description="Basic and acidic residues" evidence="4">
    <location>
        <begin position="371"/>
        <end position="388"/>
    </location>
</feature>
<evidence type="ECO:0000259" key="5">
    <source>
        <dbReference type="PROSITE" id="PS50113"/>
    </source>
</evidence>
<keyword evidence="3" id="KW-0157">Chromophore</keyword>
<evidence type="ECO:0000313" key="7">
    <source>
        <dbReference type="Proteomes" id="UP001600888"/>
    </source>
</evidence>
<evidence type="ECO:0000256" key="1">
    <source>
        <dbReference type="ARBA" id="ARBA00022630"/>
    </source>
</evidence>
<keyword evidence="7" id="KW-1185">Reference proteome</keyword>
<dbReference type="InterPro" id="IPR000700">
    <property type="entry name" value="PAS-assoc_C"/>
</dbReference>
<name>A0ABR4DQ18_9PEZI</name>
<dbReference type="PROSITE" id="PS50113">
    <property type="entry name" value="PAC"/>
    <property type="match status" value="1"/>
</dbReference>